<dbReference type="GO" id="GO:0016747">
    <property type="term" value="F:acyltransferase activity, transferring groups other than amino-acyl groups"/>
    <property type="evidence" value="ECO:0007669"/>
    <property type="project" value="InterPro"/>
</dbReference>
<accession>A0A2P4ZE90</accession>
<dbReference type="PANTHER" id="PTHR47237">
    <property type="entry name" value="SLL0310 PROTEIN"/>
    <property type="match status" value="1"/>
</dbReference>
<reference evidence="2 3" key="1">
    <citation type="journal article" date="2016" name="Genome Announc.">
        <title>Draft Whole-Genome Sequence of Trichoderma gamsii T6085, a Promising Biocontrol Agent of Fusarium Head Blight on Wheat.</title>
        <authorList>
            <person name="Baroncelli R."/>
            <person name="Zapparata A."/>
            <person name="Piaggeschi G."/>
            <person name="Sarrocco S."/>
            <person name="Vannacci G."/>
        </authorList>
    </citation>
    <scope>NUCLEOTIDE SEQUENCE [LARGE SCALE GENOMIC DNA]</scope>
    <source>
        <strain evidence="2 3">T6085</strain>
    </source>
</reference>
<dbReference type="EMBL" id="JPDN02000036">
    <property type="protein sequence ID" value="PON22602.1"/>
    <property type="molecule type" value="Genomic_DNA"/>
</dbReference>
<dbReference type="STRING" id="398673.A0A2P4ZE90"/>
<dbReference type="Pfam" id="PF18014">
    <property type="entry name" value="Acetyltransf_18"/>
    <property type="match status" value="1"/>
</dbReference>
<evidence type="ECO:0000259" key="1">
    <source>
        <dbReference type="PROSITE" id="PS51186"/>
    </source>
</evidence>
<dbReference type="InterPro" id="IPR016181">
    <property type="entry name" value="Acyl_CoA_acyltransferase"/>
</dbReference>
<dbReference type="AlphaFoldDB" id="A0A2P4ZE90"/>
<dbReference type="Gene3D" id="3.40.630.90">
    <property type="match status" value="1"/>
</dbReference>
<sequence length="319" mass="35312">MSAVEFSSSVTVRPSTSLSEVNSFFCTQIRDLGWNRHELDAQTHFTVAQNGRDWLLLYPAGANEPVGMVIGFKFPNRIGWVGFFIVDKNHQGRGWGGILFKAMLDTYRESGIQMVGLDAVKEQVKTYERRGFVEAAKIKIMTCTPEQNSATRYGAIELTKDYKAIDIKEADMGAIADLDLVHTGLDRKVLWAIALVSRPDAFGFAIVSTTTGELSGFILVRRCEHGHRFGPLFADSNAHASSLLQLAMSHPSISASSGSLIAEVFGPNENSVDVFSHLGWQWTKMDYHRMWLNGRVPVEQQQGGRGQKGMFAIFDASEG</sequence>
<dbReference type="InterPro" id="IPR041496">
    <property type="entry name" value="YitH/HolE_GNAT"/>
</dbReference>
<evidence type="ECO:0000313" key="3">
    <source>
        <dbReference type="Proteomes" id="UP000054821"/>
    </source>
</evidence>
<dbReference type="CDD" id="cd04301">
    <property type="entry name" value="NAT_SF"/>
    <property type="match status" value="1"/>
</dbReference>
<gene>
    <name evidence="2" type="ORF">TGAM01_v208491</name>
</gene>
<feature type="domain" description="N-acetyltransferase" evidence="1">
    <location>
        <begin position="10"/>
        <end position="163"/>
    </location>
</feature>
<dbReference type="PROSITE" id="PS51186">
    <property type="entry name" value="GNAT"/>
    <property type="match status" value="1"/>
</dbReference>
<dbReference type="Pfam" id="PF00583">
    <property type="entry name" value="Acetyltransf_1"/>
    <property type="match status" value="1"/>
</dbReference>
<dbReference type="RefSeq" id="XP_024404904.1">
    <property type="nucleotide sequence ID" value="XM_024550349.1"/>
</dbReference>
<evidence type="ECO:0000313" key="2">
    <source>
        <dbReference type="EMBL" id="PON22602.1"/>
    </source>
</evidence>
<dbReference type="PANTHER" id="PTHR47237:SF1">
    <property type="entry name" value="SLL0310 PROTEIN"/>
    <property type="match status" value="1"/>
</dbReference>
<dbReference type="InterPro" id="IPR052729">
    <property type="entry name" value="Acyl/Acetyltrans_Enzymes"/>
</dbReference>
<name>A0A2P4ZE90_9HYPO</name>
<dbReference type="Gene3D" id="3.40.630.30">
    <property type="match status" value="1"/>
</dbReference>
<proteinExistence type="predicted"/>
<keyword evidence="3" id="KW-1185">Reference proteome</keyword>
<comment type="caution">
    <text evidence="2">The sequence shown here is derived from an EMBL/GenBank/DDBJ whole genome shotgun (WGS) entry which is preliminary data.</text>
</comment>
<organism evidence="2 3">
    <name type="scientific">Trichoderma gamsii</name>
    <dbReference type="NCBI Taxonomy" id="398673"/>
    <lineage>
        <taxon>Eukaryota</taxon>
        <taxon>Fungi</taxon>
        <taxon>Dikarya</taxon>
        <taxon>Ascomycota</taxon>
        <taxon>Pezizomycotina</taxon>
        <taxon>Sordariomycetes</taxon>
        <taxon>Hypocreomycetidae</taxon>
        <taxon>Hypocreales</taxon>
        <taxon>Hypocreaceae</taxon>
        <taxon>Trichoderma</taxon>
    </lineage>
</organism>
<dbReference type="Proteomes" id="UP000054821">
    <property type="component" value="Unassembled WGS sequence"/>
</dbReference>
<dbReference type="InterPro" id="IPR000182">
    <property type="entry name" value="GNAT_dom"/>
</dbReference>
<protein>
    <recommendedName>
        <fullName evidence="1">N-acetyltransferase domain-containing protein</fullName>
    </recommendedName>
</protein>
<dbReference type="SUPFAM" id="SSF55729">
    <property type="entry name" value="Acyl-CoA N-acyltransferases (Nat)"/>
    <property type="match status" value="1"/>
</dbReference>
<dbReference type="GeneID" id="29986724"/>